<evidence type="ECO:0000313" key="1">
    <source>
        <dbReference type="EMBL" id="MFE4106805.1"/>
    </source>
</evidence>
<accession>A0ABW6IF46</accession>
<evidence type="ECO:0000313" key="2">
    <source>
        <dbReference type="Proteomes" id="UP001600165"/>
    </source>
</evidence>
<gene>
    <name evidence="1" type="ORF">ACFVKH_10990</name>
</gene>
<dbReference type="Gene3D" id="3.30.70.1230">
    <property type="entry name" value="Nucleotide cyclase"/>
    <property type="match status" value="1"/>
</dbReference>
<dbReference type="RefSeq" id="WP_377964903.1">
    <property type="nucleotide sequence ID" value="NZ_JBHZOL010000071.1"/>
</dbReference>
<dbReference type="InterPro" id="IPR029787">
    <property type="entry name" value="Nucleotide_cyclase"/>
</dbReference>
<protein>
    <submittedName>
        <fullName evidence="1">Adenylate/guanylate cyclase domain-containing protein</fullName>
    </submittedName>
</protein>
<proteinExistence type="predicted"/>
<organism evidence="1 2">
    <name type="scientific">Almyronema epifaneia S1</name>
    <dbReference type="NCBI Taxonomy" id="2991925"/>
    <lineage>
        <taxon>Bacteria</taxon>
        <taxon>Bacillati</taxon>
        <taxon>Cyanobacteriota</taxon>
        <taxon>Cyanophyceae</taxon>
        <taxon>Nodosilineales</taxon>
        <taxon>Nodosilineaceae</taxon>
        <taxon>Almyronema</taxon>
        <taxon>Almyronema epifaneia</taxon>
    </lineage>
</organism>
<name>A0ABW6IF46_9CYAN</name>
<keyword evidence="2" id="KW-1185">Reference proteome</keyword>
<comment type="caution">
    <text evidence="1">The sequence shown here is derived from an EMBL/GenBank/DDBJ whole genome shotgun (WGS) entry which is preliminary data.</text>
</comment>
<dbReference type="EMBL" id="JBHZOL010000071">
    <property type="protein sequence ID" value="MFE4106805.1"/>
    <property type="molecule type" value="Genomic_DNA"/>
</dbReference>
<reference evidence="1 2" key="1">
    <citation type="submission" date="2024-10" db="EMBL/GenBank/DDBJ databases">
        <authorList>
            <person name="Ratan Roy A."/>
            <person name="Morales Sandoval P.H."/>
            <person name="De Los Santos Villalobos S."/>
            <person name="Chakraborty S."/>
            <person name="Mukherjee J."/>
        </authorList>
    </citation>
    <scope>NUCLEOTIDE SEQUENCE [LARGE SCALE GENOMIC DNA]</scope>
    <source>
        <strain evidence="1 2">S1</strain>
    </source>
</reference>
<dbReference type="SUPFAM" id="SSF55073">
    <property type="entry name" value="Nucleotide cyclase"/>
    <property type="match status" value="1"/>
</dbReference>
<dbReference type="Proteomes" id="UP001600165">
    <property type="component" value="Unassembled WGS sequence"/>
</dbReference>
<sequence>MWTFAAIISGQATTAASPLFASAENCPQPTPLAVSQTGMSQPDWERNTASLFQQLLQQRNQYPEAAPAIDQQIQSLFGQHLAVMVLDAVGFSRSAQQSGIIAALAEIQRLQAIAVPAIEGSGGSVFKLDADNVYAYFPNAEAAVAAAQALISQLNVEGMHASIGIGYGEVLVIANTDIFGEELNLASKLGEDLAGRDEILLTEAAFCSLPPHTLNTDLLMMEISGLRLRTYRLQPPLP</sequence>